<dbReference type="PROSITE" id="PS51043">
    <property type="entry name" value="DDHD"/>
    <property type="match status" value="1"/>
</dbReference>
<dbReference type="Proteomes" id="UP001372834">
    <property type="component" value="Unassembled WGS sequence"/>
</dbReference>
<feature type="compositionally biased region" description="Polar residues" evidence="2">
    <location>
        <begin position="1261"/>
        <end position="1272"/>
    </location>
</feature>
<organism evidence="4 5">
    <name type="scientific">Polyplax serrata</name>
    <name type="common">Common mouse louse</name>
    <dbReference type="NCBI Taxonomy" id="468196"/>
    <lineage>
        <taxon>Eukaryota</taxon>
        <taxon>Metazoa</taxon>
        <taxon>Ecdysozoa</taxon>
        <taxon>Arthropoda</taxon>
        <taxon>Hexapoda</taxon>
        <taxon>Insecta</taxon>
        <taxon>Pterygota</taxon>
        <taxon>Neoptera</taxon>
        <taxon>Paraneoptera</taxon>
        <taxon>Psocodea</taxon>
        <taxon>Troctomorpha</taxon>
        <taxon>Phthiraptera</taxon>
        <taxon>Anoplura</taxon>
        <taxon>Polyplacidae</taxon>
        <taxon>Polyplax</taxon>
    </lineage>
</organism>
<dbReference type="InterPro" id="IPR058055">
    <property type="entry name" value="PA-PLA1"/>
</dbReference>
<feature type="compositionally biased region" description="Polar residues" evidence="2">
    <location>
        <begin position="799"/>
        <end position="829"/>
    </location>
</feature>
<accession>A0AAN8SHP5</accession>
<dbReference type="EMBL" id="JAWJWE010000001">
    <property type="protein sequence ID" value="KAK6644971.1"/>
    <property type="molecule type" value="Genomic_DNA"/>
</dbReference>
<dbReference type="InterPro" id="IPR004177">
    <property type="entry name" value="DDHD_dom"/>
</dbReference>
<feature type="region of interest" description="Disordered" evidence="2">
    <location>
        <begin position="1252"/>
        <end position="1272"/>
    </location>
</feature>
<comment type="similarity">
    <text evidence="1">Belongs to the PA-PLA1 family.</text>
</comment>
<feature type="region of interest" description="Disordered" evidence="2">
    <location>
        <begin position="690"/>
        <end position="951"/>
    </location>
</feature>
<feature type="compositionally biased region" description="Basic and acidic residues" evidence="2">
    <location>
        <begin position="585"/>
        <end position="599"/>
    </location>
</feature>
<name>A0AAN8SHP5_POLSC</name>
<evidence type="ECO:0000259" key="3">
    <source>
        <dbReference type="PROSITE" id="PS51043"/>
    </source>
</evidence>
<gene>
    <name evidence="4" type="ORF">RUM43_001247</name>
</gene>
<feature type="compositionally biased region" description="Polar residues" evidence="2">
    <location>
        <begin position="695"/>
        <end position="709"/>
    </location>
</feature>
<reference evidence="4 5" key="1">
    <citation type="submission" date="2023-10" db="EMBL/GenBank/DDBJ databases">
        <title>Genomes of two closely related lineages of the louse Polyplax serrata with different host specificities.</title>
        <authorList>
            <person name="Martinu J."/>
            <person name="Tarabai H."/>
            <person name="Stefka J."/>
            <person name="Hypsa V."/>
        </authorList>
    </citation>
    <scope>NUCLEOTIDE SEQUENCE [LARGE SCALE GENOMIC DNA]</scope>
    <source>
        <strain evidence="4">HR10_N</strain>
    </source>
</reference>
<dbReference type="Pfam" id="PF02862">
    <property type="entry name" value="DDHD"/>
    <property type="match status" value="2"/>
</dbReference>
<proteinExistence type="inferred from homology"/>
<feature type="compositionally biased region" description="Polar residues" evidence="2">
    <location>
        <begin position="738"/>
        <end position="755"/>
    </location>
</feature>
<dbReference type="GO" id="GO:0004620">
    <property type="term" value="F:phospholipase activity"/>
    <property type="evidence" value="ECO:0007669"/>
    <property type="project" value="TreeGrafter"/>
</dbReference>
<evidence type="ECO:0000313" key="5">
    <source>
        <dbReference type="Proteomes" id="UP001372834"/>
    </source>
</evidence>
<evidence type="ECO:0000256" key="1">
    <source>
        <dbReference type="ARBA" id="ARBA00038464"/>
    </source>
</evidence>
<protein>
    <recommendedName>
        <fullName evidence="3">DDHD domain-containing protein</fullName>
    </recommendedName>
</protein>
<dbReference type="SMART" id="SM01127">
    <property type="entry name" value="DDHD"/>
    <property type="match status" value="1"/>
</dbReference>
<dbReference type="GO" id="GO:0046872">
    <property type="term" value="F:metal ion binding"/>
    <property type="evidence" value="ECO:0007669"/>
    <property type="project" value="InterPro"/>
</dbReference>
<dbReference type="GO" id="GO:0005737">
    <property type="term" value="C:cytoplasm"/>
    <property type="evidence" value="ECO:0007669"/>
    <property type="project" value="TreeGrafter"/>
</dbReference>
<dbReference type="PANTHER" id="PTHR23509">
    <property type="entry name" value="PA-PL1 PHOSPHOLIPASE FAMILY"/>
    <property type="match status" value="1"/>
</dbReference>
<feature type="compositionally biased region" description="Gly residues" evidence="2">
    <location>
        <begin position="716"/>
        <end position="726"/>
    </location>
</feature>
<feature type="region of interest" description="Disordered" evidence="2">
    <location>
        <begin position="1056"/>
        <end position="1105"/>
    </location>
</feature>
<feature type="compositionally biased region" description="Polar residues" evidence="2">
    <location>
        <begin position="1059"/>
        <end position="1095"/>
    </location>
</feature>
<dbReference type="PANTHER" id="PTHR23509:SF48">
    <property type="entry name" value="INTRACELLULAR PHOSPHOLIPASE A1"/>
    <property type="match status" value="1"/>
</dbReference>
<evidence type="ECO:0000313" key="4">
    <source>
        <dbReference type="EMBL" id="KAK6644971.1"/>
    </source>
</evidence>
<evidence type="ECO:0000256" key="2">
    <source>
        <dbReference type="SAM" id="MobiDB-lite"/>
    </source>
</evidence>
<comment type="caution">
    <text evidence="4">The sequence shown here is derived from an EMBL/GenBank/DDBJ whole genome shotgun (WGS) entry which is preliminary data.</text>
</comment>
<feature type="region of interest" description="Disordered" evidence="2">
    <location>
        <begin position="565"/>
        <end position="601"/>
    </location>
</feature>
<feature type="compositionally biased region" description="Low complexity" evidence="2">
    <location>
        <begin position="845"/>
        <end position="949"/>
    </location>
</feature>
<feature type="compositionally biased region" description="Low complexity" evidence="2">
    <location>
        <begin position="1096"/>
        <end position="1105"/>
    </location>
</feature>
<sequence>MSYSGAPNRGVPTDEYLQQRLNKISLDNEVQDEKLYSRNDGGYGTGESYDSHVDPVASTWDYSGPQTKNLDAIVTDLTPEEVRWFYKLEGEKRWLEFSGYDSHHIEMKYREIFDNTTSYSKFSAFSDDTSKPSGSHYTFPGSSSYFGTPSIRFPSKQGNQYSQMSNQNRYGEQLQHKIVVRGGLYDINFETWKCSSIYWPGEECQITRGTWFYEGTWQPLDQEHSRTVESKHLSMFQGHKLSEYVENETKGTVMHTEAFPDFIIEWISPNQIYLYSENTPSKVVRTVSTRLGFRKSTGYRLFRGYKNEASLNDRPDVEITHLVFVIHGIGQKMDTGRIIRNTSRDCVSWLKQKYFSNFPNHRAEFFPVEWRSNLQLDGDLVDAITPNTLQSLRQMLNASAMDIMYYTSPLYGGEVQRGLREELNRLYSMFSARNPYFMNKRGKISIIAHSLGCVILYDIIMGLKPGSLVENNQQGLLFQVQNFFCLGSPLSVFLALRWKDSQIPGKMGVILPQRLCHRLYNVFHPTDPVAYRIEPLLVKGYARVAPLIVQPYNASFRTPYAEMPTELIPPEQGSHDGNSGQGGNNKEEFSPGGTPKDKSWSLWGLRNKGGPRKSTDGCPEPLQEGLDYRLDYILRESNLGVSYLSALTSHTAYWTNYDVAYFILTQIFPEFESNDSSTYPEKNYSEKYSSYAGGNYSQEPQSNYENRNFPQYDGPNYGGSECGPYGGQHLDMGRQMEPPQNINYNQSPRFQQPNYQGGPDFKHPYSQNVDLQGFPNAEHPNYPPPHQVEPMQQGYGPYSMNQQHQGYPQSTNYPPGQHKPTQQNPQQTVPKGYQHPQPHQPPPNYSQQSQPNQVPINYPQHQQQPHPHQQPPHYAQQTHPNQSPGNYQQQQSQPQKSQMAYGQQQIPPNQQLPNFPQQQTQPHQHHPTYPQKQGHHTPQNYPQQSNYPQEHASYQNYPTSQAQNSQASQIMAGPAKNIQTKTGFFDKITEDKKSQGSVSPTKSTKSFFPSFNLSSLTSPVKNLSNSLSNISTQMSNIGKDTMGGNNAAVQSRPAAGFMGSSTQNKTMSPSFTQPSRPQSPQVQYSQGQFGQYQPVNQGPGPNQLLNQNLQQNIRSNSPYEVHSMGIRSGSPVSLQNRCSPMQYGPIETPVGAIKPKTIRLQPKVPSYEQKVQYGLEPTNVTTKTRCVSPLGQSRVICSGSRTSSVSGSYGLPPLGARSLSSGNLRNSTLVSATYPGSRSNFNYLSQSNYVSPTGLDRRTMSRPNLSTTGNSYTGSSLGMSSLVYNSPYGGSRTYLNREYSGPSSR</sequence>
<feature type="domain" description="DDHD" evidence="3">
    <location>
        <begin position="476"/>
        <end position="669"/>
    </location>
</feature>